<evidence type="ECO:0000313" key="2">
    <source>
        <dbReference type="EMBL" id="KAH7261861.1"/>
    </source>
</evidence>
<proteinExistence type="predicted"/>
<feature type="transmembrane region" description="Helical" evidence="1">
    <location>
        <begin position="28"/>
        <end position="49"/>
    </location>
</feature>
<dbReference type="EMBL" id="JAGPXF010000001">
    <property type="protein sequence ID" value="KAH7261861.1"/>
    <property type="molecule type" value="Genomic_DNA"/>
</dbReference>
<evidence type="ECO:0000256" key="1">
    <source>
        <dbReference type="SAM" id="Phobius"/>
    </source>
</evidence>
<evidence type="ECO:0000313" key="3">
    <source>
        <dbReference type="Proteomes" id="UP000813427"/>
    </source>
</evidence>
<organism evidence="2 3">
    <name type="scientific">Fusarium tricinctum</name>
    <dbReference type="NCBI Taxonomy" id="61284"/>
    <lineage>
        <taxon>Eukaryota</taxon>
        <taxon>Fungi</taxon>
        <taxon>Dikarya</taxon>
        <taxon>Ascomycota</taxon>
        <taxon>Pezizomycotina</taxon>
        <taxon>Sordariomycetes</taxon>
        <taxon>Hypocreomycetidae</taxon>
        <taxon>Hypocreales</taxon>
        <taxon>Nectriaceae</taxon>
        <taxon>Fusarium</taxon>
        <taxon>Fusarium tricinctum species complex</taxon>
    </lineage>
</organism>
<dbReference type="Proteomes" id="UP000813427">
    <property type="component" value="Unassembled WGS sequence"/>
</dbReference>
<accession>A0A8K0SAR7</accession>
<gene>
    <name evidence="2" type="ORF">BKA59DRAFT_461961</name>
</gene>
<comment type="caution">
    <text evidence="2">The sequence shown here is derived from an EMBL/GenBank/DDBJ whole genome shotgun (WGS) entry which is preliminary data.</text>
</comment>
<feature type="transmembrane region" description="Helical" evidence="1">
    <location>
        <begin position="89"/>
        <end position="111"/>
    </location>
</feature>
<sequence length="163" mass="18194">MLFLKWEYETCRVQSAGWVVAATLGEMFVSHVSLFCSGTSVGTNAVLYIEHLRYSSQAAYSHDYAISDTIIHVFVIVSVPGGYRLILSLPYVCNIILSWLFCCTYNTLLFTNVCRHGYYRYVGLRMISCMNGVVCLAICCCSGYAGCIVGIAYMFTCMQALKI</sequence>
<reference evidence="2" key="1">
    <citation type="journal article" date="2021" name="Nat. Commun.">
        <title>Genetic determinants of endophytism in the Arabidopsis root mycobiome.</title>
        <authorList>
            <person name="Mesny F."/>
            <person name="Miyauchi S."/>
            <person name="Thiergart T."/>
            <person name="Pickel B."/>
            <person name="Atanasova L."/>
            <person name="Karlsson M."/>
            <person name="Huettel B."/>
            <person name="Barry K.W."/>
            <person name="Haridas S."/>
            <person name="Chen C."/>
            <person name="Bauer D."/>
            <person name="Andreopoulos W."/>
            <person name="Pangilinan J."/>
            <person name="LaButti K."/>
            <person name="Riley R."/>
            <person name="Lipzen A."/>
            <person name="Clum A."/>
            <person name="Drula E."/>
            <person name="Henrissat B."/>
            <person name="Kohler A."/>
            <person name="Grigoriev I.V."/>
            <person name="Martin F.M."/>
            <person name="Hacquard S."/>
        </authorList>
    </citation>
    <scope>NUCLEOTIDE SEQUENCE</scope>
    <source>
        <strain evidence="2">MPI-SDFR-AT-0068</strain>
    </source>
</reference>
<feature type="transmembrane region" description="Helical" evidence="1">
    <location>
        <begin position="61"/>
        <end position="83"/>
    </location>
</feature>
<keyword evidence="1" id="KW-0812">Transmembrane</keyword>
<keyword evidence="1" id="KW-1133">Transmembrane helix</keyword>
<keyword evidence="1" id="KW-0472">Membrane</keyword>
<keyword evidence="3" id="KW-1185">Reference proteome</keyword>
<protein>
    <submittedName>
        <fullName evidence="2">Uncharacterized protein</fullName>
    </submittedName>
</protein>
<dbReference type="AlphaFoldDB" id="A0A8K0SAR7"/>
<feature type="transmembrane region" description="Helical" evidence="1">
    <location>
        <begin position="132"/>
        <end position="155"/>
    </location>
</feature>
<name>A0A8K0SAR7_9HYPO</name>